<gene>
    <name evidence="5" type="primary">RvY_05826-1</name>
    <name evidence="5" type="synonym">RvY_05826.1</name>
    <name evidence="5" type="ORF">RvY_05826</name>
</gene>
<dbReference type="Gene3D" id="3.30.230.10">
    <property type="match status" value="1"/>
</dbReference>
<evidence type="ECO:0000256" key="1">
    <source>
        <dbReference type="ARBA" id="ARBA00005251"/>
    </source>
</evidence>
<comment type="caution">
    <text evidence="5">The sequence shown here is derived from an EMBL/GenBank/DDBJ whole genome shotgun (WGS) entry which is preliminary data.</text>
</comment>
<dbReference type="Pfam" id="PF00380">
    <property type="entry name" value="Ribosomal_S9"/>
    <property type="match status" value="1"/>
</dbReference>
<dbReference type="InterPro" id="IPR000754">
    <property type="entry name" value="Ribosomal_uS9"/>
</dbReference>
<dbReference type="GO" id="GO:0003735">
    <property type="term" value="F:structural constituent of ribosome"/>
    <property type="evidence" value="ECO:0007669"/>
    <property type="project" value="InterPro"/>
</dbReference>
<dbReference type="STRING" id="947166.A0A1D1UWE3"/>
<dbReference type="EMBL" id="BDGG01000002">
    <property type="protein sequence ID" value="GAU93976.1"/>
    <property type="molecule type" value="Genomic_DNA"/>
</dbReference>
<evidence type="ECO:0008006" key="7">
    <source>
        <dbReference type="Google" id="ProtNLM"/>
    </source>
</evidence>
<keyword evidence="2" id="KW-0689">Ribosomal protein</keyword>
<dbReference type="PANTHER" id="PTHR21569:SF1">
    <property type="entry name" value="SMALL RIBOSOMAL SUBUNIT PROTEIN US9M"/>
    <property type="match status" value="1"/>
</dbReference>
<dbReference type="InterPro" id="IPR014721">
    <property type="entry name" value="Ribsml_uS5_D2-typ_fold_subgr"/>
</dbReference>
<evidence type="ECO:0000256" key="2">
    <source>
        <dbReference type="ARBA" id="ARBA00022980"/>
    </source>
</evidence>
<dbReference type="InterPro" id="IPR020568">
    <property type="entry name" value="Ribosomal_Su5_D2-typ_SF"/>
</dbReference>
<protein>
    <recommendedName>
        <fullName evidence="7">Ribosomal protein S9</fullName>
    </recommendedName>
</protein>
<keyword evidence="3" id="KW-0687">Ribonucleoprotein</keyword>
<dbReference type="GO" id="GO:0005763">
    <property type="term" value="C:mitochondrial small ribosomal subunit"/>
    <property type="evidence" value="ECO:0007669"/>
    <property type="project" value="TreeGrafter"/>
</dbReference>
<dbReference type="OrthoDB" id="10254627at2759"/>
<comment type="similarity">
    <text evidence="1">Belongs to the universal ribosomal protein uS9 family.</text>
</comment>
<evidence type="ECO:0000256" key="4">
    <source>
        <dbReference type="SAM" id="MobiDB-lite"/>
    </source>
</evidence>
<feature type="compositionally biased region" description="Low complexity" evidence="4">
    <location>
        <begin position="37"/>
        <end position="54"/>
    </location>
</feature>
<keyword evidence="6" id="KW-1185">Reference proteome</keyword>
<dbReference type="AlphaFoldDB" id="A0A1D1UWE3"/>
<dbReference type="SUPFAM" id="SSF54211">
    <property type="entry name" value="Ribosomal protein S5 domain 2-like"/>
    <property type="match status" value="1"/>
</dbReference>
<feature type="region of interest" description="Disordered" evidence="4">
    <location>
        <begin position="28"/>
        <end position="61"/>
    </location>
</feature>
<organism evidence="5 6">
    <name type="scientific">Ramazzottius varieornatus</name>
    <name type="common">Water bear</name>
    <name type="synonym">Tardigrade</name>
    <dbReference type="NCBI Taxonomy" id="947166"/>
    <lineage>
        <taxon>Eukaryota</taxon>
        <taxon>Metazoa</taxon>
        <taxon>Ecdysozoa</taxon>
        <taxon>Tardigrada</taxon>
        <taxon>Eutardigrada</taxon>
        <taxon>Parachela</taxon>
        <taxon>Hypsibioidea</taxon>
        <taxon>Ramazzottiidae</taxon>
        <taxon>Ramazzottius</taxon>
    </lineage>
</organism>
<dbReference type="PANTHER" id="PTHR21569">
    <property type="entry name" value="RIBOSOMAL PROTEIN S9"/>
    <property type="match status" value="1"/>
</dbReference>
<evidence type="ECO:0000256" key="3">
    <source>
        <dbReference type="ARBA" id="ARBA00023274"/>
    </source>
</evidence>
<evidence type="ECO:0000313" key="5">
    <source>
        <dbReference type="EMBL" id="GAU93976.1"/>
    </source>
</evidence>
<proteinExistence type="inferred from homology"/>
<reference evidence="5 6" key="1">
    <citation type="journal article" date="2016" name="Nat. Commun.">
        <title>Extremotolerant tardigrade genome and improved radiotolerance of human cultured cells by tardigrade-unique protein.</title>
        <authorList>
            <person name="Hashimoto T."/>
            <person name="Horikawa D.D."/>
            <person name="Saito Y."/>
            <person name="Kuwahara H."/>
            <person name="Kozuka-Hata H."/>
            <person name="Shin-I T."/>
            <person name="Minakuchi Y."/>
            <person name="Ohishi K."/>
            <person name="Motoyama A."/>
            <person name="Aizu T."/>
            <person name="Enomoto A."/>
            <person name="Kondo K."/>
            <person name="Tanaka S."/>
            <person name="Hara Y."/>
            <person name="Koshikawa S."/>
            <person name="Sagara H."/>
            <person name="Miura T."/>
            <person name="Yokobori S."/>
            <person name="Miyagawa K."/>
            <person name="Suzuki Y."/>
            <person name="Kubo T."/>
            <person name="Oyama M."/>
            <person name="Kohara Y."/>
            <person name="Fujiyama A."/>
            <person name="Arakawa K."/>
            <person name="Katayama T."/>
            <person name="Toyoda A."/>
            <person name="Kunieda T."/>
        </authorList>
    </citation>
    <scope>NUCLEOTIDE SEQUENCE [LARGE SCALE GENOMIC DNA]</scope>
    <source>
        <strain evidence="5 6">YOKOZUNA-1</strain>
    </source>
</reference>
<name>A0A1D1UWE3_RAMVA</name>
<evidence type="ECO:0000313" key="6">
    <source>
        <dbReference type="Proteomes" id="UP000186922"/>
    </source>
</evidence>
<sequence>MSELAKGVRWTTSHLRLLLDQATRYAGPSRTSWKGYRGVSSVSGSPRMSSNSPSDANAPRKLSGAAVSEFVKNAHLNEADPKVKVNRAMRSYLERAQAHNMFMKQQQQDFEICRRHLANMMGEDVETFSQEDIDDSIRYLLPSNLFSRRSRPLMKPPQEVFPQEKEAQFGIDGRPFRSLFYTGLPNYYQVLYDAANWTRQLDDLEDERVRKGKVPPEKQIDLTGTAWKSKDEMSKMLLEKISDHDYRRFVLTMERLLRHPYAYRVEEFIKKYRQVLIAETKDLAPPVPKKDDSGKSYAESHATKKSCHAWVTLKQGTGKYDINGQDLLFFPRVQDRTQVMFPLQFLNKLYDFDVIARAEFGGNSSKAQAIREGISRCLTAFVTSEELELMRQAGLLTHDKRVKERKKYAYTGARSKPQWRKR</sequence>
<accession>A0A1D1UWE3</accession>
<dbReference type="GO" id="GO:0003723">
    <property type="term" value="F:RNA binding"/>
    <property type="evidence" value="ECO:0007669"/>
    <property type="project" value="TreeGrafter"/>
</dbReference>
<dbReference type="GO" id="GO:0006412">
    <property type="term" value="P:translation"/>
    <property type="evidence" value="ECO:0007669"/>
    <property type="project" value="InterPro"/>
</dbReference>
<dbReference type="Proteomes" id="UP000186922">
    <property type="component" value="Unassembled WGS sequence"/>
</dbReference>